<gene>
    <name evidence="1" type="primary">tupC</name>
    <name evidence="1" type="ORF">APAC_0985</name>
</gene>
<reference evidence="2" key="1">
    <citation type="submission" date="2019-09" db="EMBL/GenBank/DDBJ databases">
        <title>Complete genome sequencing of four Arcobacter species reveals a diverse suite of mobile elements.</title>
        <authorList>
            <person name="On S.L.W."/>
            <person name="Miller W.G."/>
            <person name="Biggs P."/>
            <person name="Cornelius A."/>
            <person name="Vandamme P."/>
        </authorList>
    </citation>
    <scope>NUCLEOTIDE SEQUENCE [LARGE SCALE GENOMIC DNA]</scope>
    <source>
        <strain evidence="2">LMG 26638</strain>
    </source>
</reference>
<dbReference type="InterPro" id="IPR003439">
    <property type="entry name" value="ABC_transporter-like_ATP-bd"/>
</dbReference>
<reference evidence="1 2" key="3">
    <citation type="submission" date="2019-09" db="EMBL/GenBank/DDBJ databases">
        <title>Taxonomic note: a critical rebuttal of the proposed division of the genus Arcobacter into six genera, emended descriptions of Arcobacter anaerophilus and the genus Arcobacter, and an assessment of genus-level boundaries for Epsilonproteobacteria using in silico genomic comparator tools.</title>
        <authorList>
            <person name="On S.L.W."/>
            <person name="Miller W.G."/>
            <person name="Biggs P."/>
            <person name="Cornelius A."/>
            <person name="Vandamme P."/>
        </authorList>
    </citation>
    <scope>NUCLEOTIDE SEQUENCE [LARGE SCALE GENOMIC DNA]</scope>
    <source>
        <strain evidence="1 2">LMG 26638</strain>
    </source>
</reference>
<dbReference type="Proteomes" id="UP000322726">
    <property type="component" value="Chromosome"/>
</dbReference>
<dbReference type="KEGG" id="apai:APAC_0985"/>
<keyword evidence="2" id="KW-1185">Reference proteome</keyword>
<dbReference type="Gene3D" id="3.40.50.300">
    <property type="entry name" value="P-loop containing nucleotide triphosphate hydrolases"/>
    <property type="match status" value="1"/>
</dbReference>
<dbReference type="GO" id="GO:0016887">
    <property type="term" value="F:ATP hydrolysis activity"/>
    <property type="evidence" value="ECO:0007669"/>
    <property type="project" value="InterPro"/>
</dbReference>
<dbReference type="InterPro" id="IPR015856">
    <property type="entry name" value="ABC_transpr_CbiO/EcfA_su"/>
</dbReference>
<dbReference type="PANTHER" id="PTHR43423:SF1">
    <property type="entry name" value="ABC TRANSPORTER I FAMILY MEMBER 17"/>
    <property type="match status" value="1"/>
</dbReference>
<sequence length="340" mass="38270">MSSLYSLKNIEQYYEGRRVLNIPNLTINENQIVGFFGPNGSGKSTLFSILSFINNPSNGELIYKGIENKKLDLKTKQSVVMVPQNPYLLKRTVYENIAYGLKLRGEKENLDDKVFEALSVVGLSNSFAKRKWSQLSGGEAQRVALAARLILKPKVLILDEPTSGVDTNSAQLIKEAILTAKQDYNTTIFISSHDHNWLNHICDKKVALFQGNLIESSSVNLLFAPWSKNENQNLVKEFIDGQKLEIQNSFDKKRDSIAMINSDDITICRVDCEEFNSGNTLKGIIDSIHQINGGVKLLVQFAICGISFNCKITREYMQEQRLLPGDEVNININTQNVCWI</sequence>
<keyword evidence="1" id="KW-0547">Nucleotide-binding</keyword>
<dbReference type="SMART" id="SM00382">
    <property type="entry name" value="AAA"/>
    <property type="match status" value="1"/>
</dbReference>
<proteinExistence type="predicted"/>
<dbReference type="CDD" id="cd03225">
    <property type="entry name" value="ABC_cobalt_CbiO_domain1"/>
    <property type="match status" value="1"/>
</dbReference>
<dbReference type="GO" id="GO:0055085">
    <property type="term" value="P:transmembrane transport"/>
    <property type="evidence" value="ECO:0007669"/>
    <property type="project" value="InterPro"/>
</dbReference>
<dbReference type="EMBL" id="CP035928">
    <property type="protein sequence ID" value="QEP34113.1"/>
    <property type="molecule type" value="Genomic_DNA"/>
</dbReference>
<dbReference type="RefSeq" id="WP_130233069.1">
    <property type="nucleotide sequence ID" value="NZ_BMEF01000012.1"/>
</dbReference>
<reference evidence="1 2" key="2">
    <citation type="submission" date="2019-09" db="EMBL/GenBank/DDBJ databases">
        <title>Complete genome sequencing of four Arcobacter species reveals a diverse suite of mobile elements.</title>
        <authorList>
            <person name="Miller W.G."/>
            <person name="Yee E."/>
            <person name="Bono J.L."/>
        </authorList>
    </citation>
    <scope>NUCLEOTIDE SEQUENCE [LARGE SCALE GENOMIC DNA]</scope>
    <source>
        <strain evidence="1 2">LMG 26638</strain>
    </source>
</reference>
<dbReference type="AlphaFoldDB" id="A0A5C2H5M5"/>
<dbReference type="InterPro" id="IPR003593">
    <property type="entry name" value="AAA+_ATPase"/>
</dbReference>
<dbReference type="InterPro" id="IPR027417">
    <property type="entry name" value="P-loop_NTPase"/>
</dbReference>
<dbReference type="SUPFAM" id="SSF52540">
    <property type="entry name" value="P-loop containing nucleoside triphosphate hydrolases"/>
    <property type="match status" value="1"/>
</dbReference>
<name>A0A5C2H5M5_9BACT</name>
<dbReference type="PANTHER" id="PTHR43423">
    <property type="entry name" value="ABC TRANSPORTER I FAMILY MEMBER 17"/>
    <property type="match status" value="1"/>
</dbReference>
<organism evidence="1 2">
    <name type="scientific">Malaciobacter pacificus</name>
    <dbReference type="NCBI Taxonomy" id="1080223"/>
    <lineage>
        <taxon>Bacteria</taxon>
        <taxon>Pseudomonadati</taxon>
        <taxon>Campylobacterota</taxon>
        <taxon>Epsilonproteobacteria</taxon>
        <taxon>Campylobacterales</taxon>
        <taxon>Arcobacteraceae</taxon>
        <taxon>Malaciobacter</taxon>
    </lineage>
</organism>
<dbReference type="InterPro" id="IPR008995">
    <property type="entry name" value="Mo/tungstate-bd_C_term_dom"/>
</dbReference>
<evidence type="ECO:0000313" key="2">
    <source>
        <dbReference type="Proteomes" id="UP000322726"/>
    </source>
</evidence>
<dbReference type="SUPFAM" id="SSF50331">
    <property type="entry name" value="MOP-like"/>
    <property type="match status" value="1"/>
</dbReference>
<protein>
    <submittedName>
        <fullName evidence="1">Tungsten ABC transporter TupABC, ATP-binding protein</fullName>
    </submittedName>
</protein>
<dbReference type="GO" id="GO:0016020">
    <property type="term" value="C:membrane"/>
    <property type="evidence" value="ECO:0007669"/>
    <property type="project" value="InterPro"/>
</dbReference>
<dbReference type="GO" id="GO:0005524">
    <property type="term" value="F:ATP binding"/>
    <property type="evidence" value="ECO:0007669"/>
    <property type="project" value="UniProtKB-KW"/>
</dbReference>
<accession>A0A5C2H5M5</accession>
<dbReference type="Pfam" id="PF00005">
    <property type="entry name" value="ABC_tran"/>
    <property type="match status" value="1"/>
</dbReference>
<evidence type="ECO:0000313" key="1">
    <source>
        <dbReference type="EMBL" id="QEP34113.1"/>
    </source>
</evidence>
<dbReference type="OrthoDB" id="9809450at2"/>
<keyword evidence="1" id="KW-0067">ATP-binding</keyword>
<dbReference type="PROSITE" id="PS50893">
    <property type="entry name" value="ABC_TRANSPORTER_2"/>
    <property type="match status" value="1"/>
</dbReference>